<dbReference type="PANTHER" id="PTHR32166">
    <property type="entry name" value="OSJNBA0013A04.12 PROTEIN"/>
    <property type="match status" value="1"/>
</dbReference>
<evidence type="ECO:0000256" key="1">
    <source>
        <dbReference type="SAM" id="MobiDB-lite"/>
    </source>
</evidence>
<keyword evidence="4" id="KW-1185">Reference proteome</keyword>
<proteinExistence type="predicted"/>
<dbReference type="InterPro" id="IPR007021">
    <property type="entry name" value="DUF659"/>
</dbReference>
<dbReference type="PANTHER" id="PTHR32166:SF123">
    <property type="entry name" value="BED-TYPE DOMAIN-CONTAINING PROTEIN"/>
    <property type="match status" value="1"/>
</dbReference>
<sequence length="234" mass="26835">MQLLWERDSWKNYWRQTVSDRGKRRESRQRKAENEAEISEELSGRLSRRDRRDNNDELDSEDSNPELPETIERDHAARLGGQAPVRESSSRGSSTGAALQKAGHKNSYSSTQPKIKQALRGVKKSAESTGHAFKSICKWFFHASVFAHTVESEYFQPMINVVANTGPNFKASSRHDIYGRGLEGEVEELHQWVESFKHIWMERGCTIICDGWIGTTKKSVINFFVYYTEGTIFV</sequence>
<dbReference type="AlphaFoldDB" id="A0A843ULY6"/>
<feature type="domain" description="DUF659" evidence="2">
    <location>
        <begin position="173"/>
        <end position="234"/>
    </location>
</feature>
<feature type="compositionally biased region" description="Basic and acidic residues" evidence="1">
    <location>
        <begin position="18"/>
        <end position="34"/>
    </location>
</feature>
<evidence type="ECO:0000259" key="2">
    <source>
        <dbReference type="Pfam" id="PF04937"/>
    </source>
</evidence>
<feature type="region of interest" description="Disordered" evidence="1">
    <location>
        <begin position="18"/>
        <end position="122"/>
    </location>
</feature>
<evidence type="ECO:0000313" key="3">
    <source>
        <dbReference type="EMBL" id="MQL82820.1"/>
    </source>
</evidence>
<dbReference type="Pfam" id="PF04937">
    <property type="entry name" value="DUF659"/>
    <property type="match status" value="1"/>
</dbReference>
<comment type="caution">
    <text evidence="3">The sequence shown here is derived from an EMBL/GenBank/DDBJ whole genome shotgun (WGS) entry which is preliminary data.</text>
</comment>
<name>A0A843ULY6_COLES</name>
<dbReference type="Proteomes" id="UP000652761">
    <property type="component" value="Unassembled WGS sequence"/>
</dbReference>
<dbReference type="OrthoDB" id="1925573at2759"/>
<gene>
    <name evidence="3" type="ORF">Taro_015295</name>
</gene>
<evidence type="ECO:0000313" key="4">
    <source>
        <dbReference type="Proteomes" id="UP000652761"/>
    </source>
</evidence>
<accession>A0A843ULY6</accession>
<protein>
    <recommendedName>
        <fullName evidence="2">DUF659 domain-containing protein</fullName>
    </recommendedName>
</protein>
<reference evidence="3" key="1">
    <citation type="submission" date="2017-07" db="EMBL/GenBank/DDBJ databases">
        <title>Taro Niue Genome Assembly and Annotation.</title>
        <authorList>
            <person name="Atibalentja N."/>
            <person name="Keating K."/>
            <person name="Fields C.J."/>
        </authorList>
    </citation>
    <scope>NUCLEOTIDE SEQUENCE</scope>
    <source>
        <strain evidence="3">Niue_2</strain>
        <tissue evidence="3">Leaf</tissue>
    </source>
</reference>
<organism evidence="3 4">
    <name type="scientific">Colocasia esculenta</name>
    <name type="common">Wild taro</name>
    <name type="synonym">Arum esculentum</name>
    <dbReference type="NCBI Taxonomy" id="4460"/>
    <lineage>
        <taxon>Eukaryota</taxon>
        <taxon>Viridiplantae</taxon>
        <taxon>Streptophyta</taxon>
        <taxon>Embryophyta</taxon>
        <taxon>Tracheophyta</taxon>
        <taxon>Spermatophyta</taxon>
        <taxon>Magnoliopsida</taxon>
        <taxon>Liliopsida</taxon>
        <taxon>Araceae</taxon>
        <taxon>Aroideae</taxon>
        <taxon>Colocasieae</taxon>
        <taxon>Colocasia</taxon>
    </lineage>
</organism>
<dbReference type="EMBL" id="NMUH01000655">
    <property type="protein sequence ID" value="MQL82820.1"/>
    <property type="molecule type" value="Genomic_DNA"/>
</dbReference>